<dbReference type="KEGG" id="pgr:PGTG_06543"/>
<dbReference type="OrthoDB" id="2495569at2759"/>
<dbReference type="Pfam" id="PF20231">
    <property type="entry name" value="DUF6589"/>
    <property type="match status" value="1"/>
</dbReference>
<evidence type="ECO:0000313" key="3">
    <source>
        <dbReference type="EMBL" id="EFP80587.2"/>
    </source>
</evidence>
<evidence type="ECO:0000259" key="2">
    <source>
        <dbReference type="Pfam" id="PF20231"/>
    </source>
</evidence>
<feature type="region of interest" description="Disordered" evidence="1">
    <location>
        <begin position="792"/>
        <end position="823"/>
    </location>
</feature>
<gene>
    <name evidence="3" type="ORF">PGTG_06543</name>
</gene>
<organism evidence="3 4">
    <name type="scientific">Puccinia graminis f. sp. tritici (strain CRL 75-36-700-3 / race SCCL)</name>
    <name type="common">Black stem rust fungus</name>
    <dbReference type="NCBI Taxonomy" id="418459"/>
    <lineage>
        <taxon>Eukaryota</taxon>
        <taxon>Fungi</taxon>
        <taxon>Dikarya</taxon>
        <taxon>Basidiomycota</taxon>
        <taxon>Pucciniomycotina</taxon>
        <taxon>Pucciniomycetes</taxon>
        <taxon>Pucciniales</taxon>
        <taxon>Pucciniaceae</taxon>
        <taxon>Puccinia</taxon>
    </lineage>
</organism>
<feature type="compositionally biased region" description="Basic and acidic residues" evidence="1">
    <location>
        <begin position="797"/>
        <end position="807"/>
    </location>
</feature>
<proteinExistence type="predicted"/>
<reference key="1">
    <citation type="submission" date="2007-01" db="EMBL/GenBank/DDBJ databases">
        <title>The Genome Sequence of Puccinia graminis f. sp. tritici Strain CRL 75-36-700-3.</title>
        <authorList>
            <consortium name="The Broad Institute Genome Sequencing Platform"/>
            <person name="Birren B."/>
            <person name="Lander E."/>
            <person name="Galagan J."/>
            <person name="Nusbaum C."/>
            <person name="Devon K."/>
            <person name="Cuomo C."/>
            <person name="Jaffe D."/>
            <person name="Butler J."/>
            <person name="Alvarez P."/>
            <person name="Gnerre S."/>
            <person name="Grabherr M."/>
            <person name="Mauceli E."/>
            <person name="Brockman W."/>
            <person name="Young S."/>
            <person name="LaButti K."/>
            <person name="Sykes S."/>
            <person name="DeCaprio D."/>
            <person name="Crawford M."/>
            <person name="Koehrsen M."/>
            <person name="Engels R."/>
            <person name="Montgomery P."/>
            <person name="Pearson M."/>
            <person name="Howarth C."/>
            <person name="Larson L."/>
            <person name="White J."/>
            <person name="Zeng Q."/>
            <person name="Kodira C."/>
            <person name="Yandava C."/>
            <person name="Alvarado L."/>
            <person name="O'Leary S."/>
            <person name="Szabo L."/>
            <person name="Dean R."/>
            <person name="Schein J."/>
        </authorList>
    </citation>
    <scope>NUCLEOTIDE SEQUENCE</scope>
    <source>
        <strain>CRL 75-36-700-3</strain>
    </source>
</reference>
<evidence type="ECO:0000256" key="1">
    <source>
        <dbReference type="SAM" id="MobiDB-lite"/>
    </source>
</evidence>
<sequence length="823" mass="92565">MTPKQFMLHYLTSPNPDLAYLRRYWAQPTGIESTVGFLEHLGGFIKRTPTGREAWKDFIQAEAIEILRDEELPRGLYPQGSFQSSTTVVAEFFSADARNRQDALLVEHMPFLNNILMGMIPSANLEEETGPSIINPANPIVTGGISSLDEDISGGLTGIDIDVDYVGYEANADRHDARSMHFRRIVLTVCSMMAFAVNRRCNSLQLNNAVRMTACGISERVHEYLNHIGLSASRWSALSALRSLACEAASDVKAAMKLNDDIPIAPTICIDNIDMEQRVHNVSVGHRSHLFRGTWGYVHVPNKELVGTLVLSDLSLASYHASIEKVKSMTINPSIFLPTPAEEDNDAKVWKAQIARVLHQYIAIPSNPATAIPMSSPVIEQIQAKKPSIHMLKLMDASDNSAEGVGQVFQLILAQSGLSVEEFFGRVQPMDGDLGTVQNFNCLRSQRAPSAYPQDQLNNVLFQLGAAHTLWNIATAIFTHHFGDTNDSKDCGAWQYLQALGFPAEKAIQKKDFSLMIDQMEKIFESMLYYCLRVIMKTERKQVNGEQTVIPTIQWNAIVNECYNRYCTARARKEADARECPKLHNMLVQLHDFSSVVEAKRSMKAGDVGRLMTVWKKWSVMAQSIKKITNYSSYLPRMVVLLTGGLNPSLSKYLRHNLLVTPTGRPDHFVAKDFWLEIQNYRLKYFHNKSGIGTQINRLRDIFSPNILLLQEMLHSLKIECGLKVIHQSRPNLITIRSLEMLTLMGNNRDILDQWPTANGKEIKKKVNTYLDGNNKFKSIIRGKDPQLKRFKKHMSSKVEGKAHNPDGDDESTTEEGNESDDL</sequence>
<evidence type="ECO:0000313" key="4">
    <source>
        <dbReference type="Proteomes" id="UP000008783"/>
    </source>
</evidence>
<dbReference type="InParanoid" id="E3K8E7"/>
<dbReference type="eggNOG" id="ENOG502SCRC">
    <property type="taxonomic scope" value="Eukaryota"/>
</dbReference>
<feature type="domain" description="DUF6589" evidence="2">
    <location>
        <begin position="330"/>
        <end position="724"/>
    </location>
</feature>
<accession>E3K8E7</accession>
<reference evidence="4" key="2">
    <citation type="journal article" date="2011" name="Proc. Natl. Acad. Sci. U.S.A.">
        <title>Obligate biotrophy features unraveled by the genomic analysis of rust fungi.</title>
        <authorList>
            <person name="Duplessis S."/>
            <person name="Cuomo C.A."/>
            <person name="Lin Y.-C."/>
            <person name="Aerts A."/>
            <person name="Tisserant E."/>
            <person name="Veneault-Fourrey C."/>
            <person name="Joly D.L."/>
            <person name="Hacquard S."/>
            <person name="Amselem J."/>
            <person name="Cantarel B.L."/>
            <person name="Chiu R."/>
            <person name="Coutinho P.M."/>
            <person name="Feau N."/>
            <person name="Field M."/>
            <person name="Frey P."/>
            <person name="Gelhaye E."/>
            <person name="Goldberg J."/>
            <person name="Grabherr M.G."/>
            <person name="Kodira C.D."/>
            <person name="Kohler A."/>
            <person name="Kuees U."/>
            <person name="Lindquist E.A."/>
            <person name="Lucas S.M."/>
            <person name="Mago R."/>
            <person name="Mauceli E."/>
            <person name="Morin E."/>
            <person name="Murat C."/>
            <person name="Pangilinan J.L."/>
            <person name="Park R."/>
            <person name="Pearson M."/>
            <person name="Quesneville H."/>
            <person name="Rouhier N."/>
            <person name="Sakthikumar S."/>
            <person name="Salamov A.A."/>
            <person name="Schmutz J."/>
            <person name="Selles B."/>
            <person name="Shapiro H."/>
            <person name="Tanguay P."/>
            <person name="Tuskan G.A."/>
            <person name="Henrissat B."/>
            <person name="Van de Peer Y."/>
            <person name="Rouze P."/>
            <person name="Ellis J.G."/>
            <person name="Dodds P.N."/>
            <person name="Schein J.E."/>
            <person name="Zhong S."/>
            <person name="Hamelin R.C."/>
            <person name="Grigoriev I.V."/>
            <person name="Szabo L.J."/>
            <person name="Martin F."/>
        </authorList>
    </citation>
    <scope>NUCLEOTIDE SEQUENCE [LARGE SCALE GENOMIC DNA]</scope>
    <source>
        <strain evidence="4">CRL 75-36-700-3 / race SCCL</strain>
    </source>
</reference>
<dbReference type="AlphaFoldDB" id="E3K8E7"/>
<dbReference type="EMBL" id="DS178276">
    <property type="protein sequence ID" value="EFP80587.2"/>
    <property type="molecule type" value="Genomic_DNA"/>
</dbReference>
<dbReference type="VEuPathDB" id="FungiDB:PGTG_06543"/>
<feature type="compositionally biased region" description="Acidic residues" evidence="1">
    <location>
        <begin position="808"/>
        <end position="823"/>
    </location>
</feature>
<dbReference type="RefSeq" id="XP_003325006.2">
    <property type="nucleotide sequence ID" value="XM_003324958.2"/>
</dbReference>
<protein>
    <recommendedName>
        <fullName evidence="2">DUF6589 domain-containing protein</fullName>
    </recommendedName>
</protein>
<keyword evidence="4" id="KW-1185">Reference proteome</keyword>
<name>E3K8E7_PUCGT</name>
<dbReference type="GeneID" id="10539599"/>
<dbReference type="HOGENOM" id="CLU_009176_0_0_1"/>
<dbReference type="InterPro" id="IPR046496">
    <property type="entry name" value="DUF6589"/>
</dbReference>
<dbReference type="Proteomes" id="UP000008783">
    <property type="component" value="Unassembled WGS sequence"/>
</dbReference>